<sequence length="39" mass="4551">MLLDPLLRCRGFCFESELRLVSNPGDKLKTFLILTKNRL</sequence>
<organism evidence="1 2">
    <name type="scientific">Calycomorphotria hydatis</name>
    <dbReference type="NCBI Taxonomy" id="2528027"/>
    <lineage>
        <taxon>Bacteria</taxon>
        <taxon>Pseudomonadati</taxon>
        <taxon>Planctomycetota</taxon>
        <taxon>Planctomycetia</taxon>
        <taxon>Planctomycetales</taxon>
        <taxon>Planctomycetaceae</taxon>
        <taxon>Calycomorphotria</taxon>
    </lineage>
</organism>
<evidence type="ECO:0000313" key="2">
    <source>
        <dbReference type="Proteomes" id="UP000319976"/>
    </source>
</evidence>
<proteinExistence type="predicted"/>
<evidence type="ECO:0000313" key="1">
    <source>
        <dbReference type="EMBL" id="QDT63700.1"/>
    </source>
</evidence>
<dbReference type="EMBL" id="CP036316">
    <property type="protein sequence ID" value="QDT63700.1"/>
    <property type="molecule type" value="Genomic_DNA"/>
</dbReference>
<gene>
    <name evidence="1" type="ORF">V22_09250</name>
</gene>
<protein>
    <submittedName>
        <fullName evidence="1">Uncharacterized protein</fullName>
    </submittedName>
</protein>
<dbReference type="AlphaFoldDB" id="A0A517T5P9"/>
<dbReference type="KEGG" id="chya:V22_09250"/>
<name>A0A517T5P9_9PLAN</name>
<accession>A0A517T5P9</accession>
<dbReference type="Proteomes" id="UP000319976">
    <property type="component" value="Chromosome"/>
</dbReference>
<keyword evidence="2" id="KW-1185">Reference proteome</keyword>
<reference evidence="1 2" key="1">
    <citation type="submission" date="2019-02" db="EMBL/GenBank/DDBJ databases">
        <title>Deep-cultivation of Planctomycetes and their phenomic and genomic characterization uncovers novel biology.</title>
        <authorList>
            <person name="Wiegand S."/>
            <person name="Jogler M."/>
            <person name="Boedeker C."/>
            <person name="Pinto D."/>
            <person name="Vollmers J."/>
            <person name="Rivas-Marin E."/>
            <person name="Kohn T."/>
            <person name="Peeters S.H."/>
            <person name="Heuer A."/>
            <person name="Rast P."/>
            <person name="Oberbeckmann S."/>
            <person name="Bunk B."/>
            <person name="Jeske O."/>
            <person name="Meyerdierks A."/>
            <person name="Storesund J.E."/>
            <person name="Kallscheuer N."/>
            <person name="Luecker S."/>
            <person name="Lage O.M."/>
            <person name="Pohl T."/>
            <person name="Merkel B.J."/>
            <person name="Hornburger P."/>
            <person name="Mueller R.-W."/>
            <person name="Bruemmer F."/>
            <person name="Labrenz M."/>
            <person name="Spormann A.M."/>
            <person name="Op den Camp H."/>
            <person name="Overmann J."/>
            <person name="Amann R."/>
            <person name="Jetten M.S.M."/>
            <person name="Mascher T."/>
            <person name="Medema M.H."/>
            <person name="Devos D.P."/>
            <person name="Kaster A.-K."/>
            <person name="Ovreas L."/>
            <person name="Rohde M."/>
            <person name="Galperin M.Y."/>
            <person name="Jogler C."/>
        </authorList>
    </citation>
    <scope>NUCLEOTIDE SEQUENCE [LARGE SCALE GENOMIC DNA]</scope>
    <source>
        <strain evidence="1 2">V22</strain>
    </source>
</reference>